<sequence>MSAYHPLGHRHRHAFERLRQDVAALRATPQSRRPAASIGDYSMNLLKETVTRANRVFRREPGMPRLRGIDRGHPISHADFAILVGRLSGAVQTFAERHPDPDEDDDWFDGED</sequence>
<evidence type="ECO:0000313" key="1">
    <source>
        <dbReference type="EMBL" id="QDZ10156.1"/>
    </source>
</evidence>
<keyword evidence="2" id="KW-1185">Reference proteome</keyword>
<organism evidence="1 2">
    <name type="scientific">Devosia ginsengisoli</name>
    <dbReference type="NCBI Taxonomy" id="400770"/>
    <lineage>
        <taxon>Bacteria</taxon>
        <taxon>Pseudomonadati</taxon>
        <taxon>Pseudomonadota</taxon>
        <taxon>Alphaproteobacteria</taxon>
        <taxon>Hyphomicrobiales</taxon>
        <taxon>Devosiaceae</taxon>
        <taxon>Devosia</taxon>
    </lineage>
</organism>
<dbReference type="OrthoDB" id="7950416at2"/>
<proteinExistence type="predicted"/>
<evidence type="ECO:0000313" key="2">
    <source>
        <dbReference type="Proteomes" id="UP000315364"/>
    </source>
</evidence>
<dbReference type="Proteomes" id="UP000315364">
    <property type="component" value="Chromosome"/>
</dbReference>
<protein>
    <submittedName>
        <fullName evidence="1">Uncharacterized protein</fullName>
    </submittedName>
</protein>
<name>A0A5B8LQ45_9HYPH</name>
<dbReference type="AlphaFoldDB" id="A0A5B8LQ45"/>
<gene>
    <name evidence="1" type="ORF">FPZ08_04990</name>
</gene>
<dbReference type="RefSeq" id="WP_146288960.1">
    <property type="nucleotide sequence ID" value="NZ_CP042304.1"/>
</dbReference>
<dbReference type="KEGG" id="dea:FPZ08_04990"/>
<dbReference type="EMBL" id="CP042304">
    <property type="protein sequence ID" value="QDZ10156.1"/>
    <property type="molecule type" value="Genomic_DNA"/>
</dbReference>
<accession>A0A5B8LQ45</accession>
<reference evidence="1 2" key="1">
    <citation type="submission" date="2019-07" db="EMBL/GenBank/DDBJ databases">
        <title>Full genome sequence of Devosia sp. Gsoil 520.</title>
        <authorList>
            <person name="Im W.-T."/>
        </authorList>
    </citation>
    <scope>NUCLEOTIDE SEQUENCE [LARGE SCALE GENOMIC DNA]</scope>
    <source>
        <strain evidence="1 2">Gsoil 520</strain>
    </source>
</reference>